<evidence type="ECO:0008006" key="4">
    <source>
        <dbReference type="Google" id="ProtNLM"/>
    </source>
</evidence>
<feature type="transmembrane region" description="Helical" evidence="1">
    <location>
        <begin position="134"/>
        <end position="153"/>
    </location>
</feature>
<evidence type="ECO:0000313" key="2">
    <source>
        <dbReference type="EMBL" id="GMK42946.1"/>
    </source>
</evidence>
<proteinExistence type="predicted"/>
<feature type="transmembrane region" description="Helical" evidence="1">
    <location>
        <begin position="222"/>
        <end position="244"/>
    </location>
</feature>
<dbReference type="RefSeq" id="WP_317978448.1">
    <property type="nucleotide sequence ID" value="NZ_BTCL01000001.1"/>
</dbReference>
<feature type="transmembrane region" description="Helical" evidence="1">
    <location>
        <begin position="47"/>
        <end position="67"/>
    </location>
</feature>
<keyword evidence="1" id="KW-1133">Transmembrane helix</keyword>
<keyword evidence="1" id="KW-0472">Membrane</keyword>
<feature type="transmembrane region" description="Helical" evidence="1">
    <location>
        <begin position="165"/>
        <end position="182"/>
    </location>
</feature>
<evidence type="ECO:0000256" key="1">
    <source>
        <dbReference type="SAM" id="Phobius"/>
    </source>
</evidence>
<dbReference type="EMBL" id="BTCL01000001">
    <property type="protein sequence ID" value="GMK42946.1"/>
    <property type="molecule type" value="Genomic_DNA"/>
</dbReference>
<gene>
    <name evidence="2" type="ORF">PghCCS26_00730</name>
</gene>
<name>A0ABQ6ND92_9BACL</name>
<feature type="transmembrane region" description="Helical" evidence="1">
    <location>
        <begin position="87"/>
        <end position="114"/>
    </location>
</feature>
<evidence type="ECO:0000313" key="3">
    <source>
        <dbReference type="Proteomes" id="UP001285921"/>
    </source>
</evidence>
<keyword evidence="1" id="KW-0812">Transmembrane</keyword>
<protein>
    <recommendedName>
        <fullName evidence="4">ABC transporter permease</fullName>
    </recommendedName>
</protein>
<sequence>MMNLLKLVKYDWKRNAGFLLIVGALFVLTGGAVTVYGEVKNLDTDLIYVLTFLVYLAITISLCVTVCRTYERNLRYFNRRLLPLPALYTVLSPLLLGIAGLVVIGVIGVIHLIVLGSVVDSVHLRVFDILADRGFWAMLISCILFVLIVFSSITVAKVFRGKKGSWIGAALFVGLQLAIQWVETKLFPSMNVSTDQFFKSVNVKITDSPDQVVHVQASVPNFWGPLLFEAAVIVLLVYMMTYLINRKIQARG</sequence>
<keyword evidence="3" id="KW-1185">Reference proteome</keyword>
<comment type="caution">
    <text evidence="2">The sequence shown here is derived from an EMBL/GenBank/DDBJ whole genome shotgun (WGS) entry which is preliminary data.</text>
</comment>
<dbReference type="Proteomes" id="UP001285921">
    <property type="component" value="Unassembled WGS sequence"/>
</dbReference>
<organism evidence="2 3">
    <name type="scientific">Paenibacillus glycanilyticus</name>
    <dbReference type="NCBI Taxonomy" id="126569"/>
    <lineage>
        <taxon>Bacteria</taxon>
        <taxon>Bacillati</taxon>
        <taxon>Bacillota</taxon>
        <taxon>Bacilli</taxon>
        <taxon>Bacillales</taxon>
        <taxon>Paenibacillaceae</taxon>
        <taxon>Paenibacillus</taxon>
    </lineage>
</organism>
<accession>A0ABQ6ND92</accession>
<reference evidence="2 3" key="1">
    <citation type="submission" date="2023-05" db="EMBL/GenBank/DDBJ databases">
        <title>Draft genome of Paenibacillus sp. CCS26.</title>
        <authorList>
            <person name="Akita H."/>
            <person name="Shinto Y."/>
            <person name="Kimura Z."/>
        </authorList>
    </citation>
    <scope>NUCLEOTIDE SEQUENCE [LARGE SCALE GENOMIC DNA]</scope>
    <source>
        <strain evidence="2 3">CCS26</strain>
    </source>
</reference>